<dbReference type="EMBL" id="FSQT01000001">
    <property type="protein sequence ID" value="SIM76187.1"/>
    <property type="molecule type" value="Genomic_DNA"/>
</dbReference>
<keyword evidence="2" id="KW-1185">Reference proteome</keyword>
<gene>
    <name evidence="1" type="ORF">SAMN04489832_1859</name>
</gene>
<name>A0A1N5VVW9_9ACTN</name>
<protein>
    <recommendedName>
        <fullName evidence="3">Acetyltransferase (GNAT) domain-containing protein</fullName>
    </recommendedName>
</protein>
<reference evidence="2" key="1">
    <citation type="submission" date="2016-12" db="EMBL/GenBank/DDBJ databases">
        <authorList>
            <person name="Varghese N."/>
            <person name="Submissions S."/>
        </authorList>
    </citation>
    <scope>NUCLEOTIDE SEQUENCE [LARGE SCALE GENOMIC DNA]</scope>
    <source>
        <strain evidence="2">DSM 45599</strain>
    </source>
</reference>
<evidence type="ECO:0000313" key="2">
    <source>
        <dbReference type="Proteomes" id="UP000185124"/>
    </source>
</evidence>
<organism evidence="1 2">
    <name type="scientific">Micromonospora cremea</name>
    <dbReference type="NCBI Taxonomy" id="709881"/>
    <lineage>
        <taxon>Bacteria</taxon>
        <taxon>Bacillati</taxon>
        <taxon>Actinomycetota</taxon>
        <taxon>Actinomycetes</taxon>
        <taxon>Micromonosporales</taxon>
        <taxon>Micromonosporaceae</taxon>
        <taxon>Micromonospora</taxon>
    </lineage>
</organism>
<accession>A0A1N5VVW9</accession>
<dbReference type="RefSeq" id="WP_208869556.1">
    <property type="nucleotide sequence ID" value="NZ_FSQT01000001.1"/>
</dbReference>
<dbReference type="STRING" id="709881.SAMN04489832_1859"/>
<evidence type="ECO:0008006" key="3">
    <source>
        <dbReference type="Google" id="ProtNLM"/>
    </source>
</evidence>
<evidence type="ECO:0000313" key="1">
    <source>
        <dbReference type="EMBL" id="SIM76187.1"/>
    </source>
</evidence>
<dbReference type="AlphaFoldDB" id="A0A1N5VVW9"/>
<sequence length="251" mass="26731">MPEDVRESAARNNAEWCAVVCGSHGLAGRTDGYAWSVPRRSPTWYPDAVTLRPGVDADALLARIDAGPGASVKDSFADLDLSRYGFRVLFDAQWIRGPSLDPPTGAPLTPVTTPTQLATWAAAHGGGTLFRPALLADPRVRILARYDDRGTVVGGAVVSGDTVYGVSNLFAHGVDPSEIWHGVLATVPRVPLVGYESGPDLTPAQAAGFTRQGPLRVWLHPPNPGDHEVGVLATGVSRRQLHEHRGRTGVR</sequence>
<proteinExistence type="predicted"/>
<dbReference type="Proteomes" id="UP000185124">
    <property type="component" value="Unassembled WGS sequence"/>
</dbReference>